<name>A0A0C3F6L3_PILCF</name>
<sequence>MFPHAIERLFIHSVGNTYTTDNRLVLPMFPTTTKMIEKGVGKASEAHVVWERM</sequence>
<evidence type="ECO:0000313" key="2">
    <source>
        <dbReference type="Proteomes" id="UP000054166"/>
    </source>
</evidence>
<organism evidence="1 2">
    <name type="scientific">Piloderma croceum (strain F 1598)</name>
    <dbReference type="NCBI Taxonomy" id="765440"/>
    <lineage>
        <taxon>Eukaryota</taxon>
        <taxon>Fungi</taxon>
        <taxon>Dikarya</taxon>
        <taxon>Basidiomycota</taxon>
        <taxon>Agaricomycotina</taxon>
        <taxon>Agaricomycetes</taxon>
        <taxon>Agaricomycetidae</taxon>
        <taxon>Atheliales</taxon>
        <taxon>Atheliaceae</taxon>
        <taxon>Piloderma</taxon>
    </lineage>
</organism>
<evidence type="ECO:0000313" key="1">
    <source>
        <dbReference type="EMBL" id="KIM80295.1"/>
    </source>
</evidence>
<protein>
    <submittedName>
        <fullName evidence="1">Uncharacterized protein</fullName>
    </submittedName>
</protein>
<accession>A0A0C3F6L3</accession>
<reference evidence="1 2" key="1">
    <citation type="submission" date="2014-04" db="EMBL/GenBank/DDBJ databases">
        <authorList>
            <consortium name="DOE Joint Genome Institute"/>
            <person name="Kuo A."/>
            <person name="Tarkka M."/>
            <person name="Buscot F."/>
            <person name="Kohler A."/>
            <person name="Nagy L.G."/>
            <person name="Floudas D."/>
            <person name="Copeland A."/>
            <person name="Barry K.W."/>
            <person name="Cichocki N."/>
            <person name="Veneault-Fourrey C."/>
            <person name="LaButti K."/>
            <person name="Lindquist E.A."/>
            <person name="Lipzen A."/>
            <person name="Lundell T."/>
            <person name="Morin E."/>
            <person name="Murat C."/>
            <person name="Sun H."/>
            <person name="Tunlid A."/>
            <person name="Henrissat B."/>
            <person name="Grigoriev I.V."/>
            <person name="Hibbett D.S."/>
            <person name="Martin F."/>
            <person name="Nordberg H.P."/>
            <person name="Cantor M.N."/>
            <person name="Hua S.X."/>
        </authorList>
    </citation>
    <scope>NUCLEOTIDE SEQUENCE [LARGE SCALE GENOMIC DNA]</scope>
    <source>
        <strain evidence="1 2">F 1598</strain>
    </source>
</reference>
<dbReference type="EMBL" id="KN833005">
    <property type="protein sequence ID" value="KIM80295.1"/>
    <property type="molecule type" value="Genomic_DNA"/>
</dbReference>
<keyword evidence="2" id="KW-1185">Reference proteome</keyword>
<proteinExistence type="predicted"/>
<dbReference type="AlphaFoldDB" id="A0A0C3F6L3"/>
<dbReference type="InParanoid" id="A0A0C3F6L3"/>
<dbReference type="Proteomes" id="UP000054166">
    <property type="component" value="Unassembled WGS sequence"/>
</dbReference>
<reference evidence="2" key="2">
    <citation type="submission" date="2015-01" db="EMBL/GenBank/DDBJ databases">
        <title>Evolutionary Origins and Diversification of the Mycorrhizal Mutualists.</title>
        <authorList>
            <consortium name="DOE Joint Genome Institute"/>
            <consortium name="Mycorrhizal Genomics Consortium"/>
            <person name="Kohler A."/>
            <person name="Kuo A."/>
            <person name="Nagy L.G."/>
            <person name="Floudas D."/>
            <person name="Copeland A."/>
            <person name="Barry K.W."/>
            <person name="Cichocki N."/>
            <person name="Veneault-Fourrey C."/>
            <person name="LaButti K."/>
            <person name="Lindquist E.A."/>
            <person name="Lipzen A."/>
            <person name="Lundell T."/>
            <person name="Morin E."/>
            <person name="Murat C."/>
            <person name="Riley R."/>
            <person name="Ohm R."/>
            <person name="Sun H."/>
            <person name="Tunlid A."/>
            <person name="Henrissat B."/>
            <person name="Grigoriev I.V."/>
            <person name="Hibbett D.S."/>
            <person name="Martin F."/>
        </authorList>
    </citation>
    <scope>NUCLEOTIDE SEQUENCE [LARGE SCALE GENOMIC DNA]</scope>
    <source>
        <strain evidence="2">F 1598</strain>
    </source>
</reference>
<gene>
    <name evidence="1" type="ORF">PILCRDRAFT_822784</name>
</gene>
<dbReference type="HOGENOM" id="CLU_3069520_0_0_1"/>